<name>A0A9D4V5R4_ADICA</name>
<comment type="caution">
    <text evidence="2">The sequence shown here is derived from an EMBL/GenBank/DDBJ whole genome shotgun (WGS) entry which is preliminary data.</text>
</comment>
<feature type="compositionally biased region" description="Basic and acidic residues" evidence="1">
    <location>
        <begin position="43"/>
        <end position="76"/>
    </location>
</feature>
<dbReference type="AlphaFoldDB" id="A0A9D4V5R4"/>
<organism evidence="2 3">
    <name type="scientific">Adiantum capillus-veneris</name>
    <name type="common">Maidenhair fern</name>
    <dbReference type="NCBI Taxonomy" id="13818"/>
    <lineage>
        <taxon>Eukaryota</taxon>
        <taxon>Viridiplantae</taxon>
        <taxon>Streptophyta</taxon>
        <taxon>Embryophyta</taxon>
        <taxon>Tracheophyta</taxon>
        <taxon>Polypodiopsida</taxon>
        <taxon>Polypodiidae</taxon>
        <taxon>Polypodiales</taxon>
        <taxon>Pteridineae</taxon>
        <taxon>Pteridaceae</taxon>
        <taxon>Vittarioideae</taxon>
        <taxon>Adiantum</taxon>
    </lineage>
</organism>
<gene>
    <name evidence="2" type="ORF">GOP47_0005538</name>
</gene>
<dbReference type="EMBL" id="JABFUD020000005">
    <property type="protein sequence ID" value="KAI5080059.1"/>
    <property type="molecule type" value="Genomic_DNA"/>
</dbReference>
<protein>
    <submittedName>
        <fullName evidence="2">Uncharacterized protein</fullName>
    </submittedName>
</protein>
<feature type="region of interest" description="Disordered" evidence="1">
    <location>
        <begin position="42"/>
        <end position="76"/>
    </location>
</feature>
<proteinExistence type="predicted"/>
<evidence type="ECO:0000256" key="1">
    <source>
        <dbReference type="SAM" id="MobiDB-lite"/>
    </source>
</evidence>
<evidence type="ECO:0000313" key="2">
    <source>
        <dbReference type="EMBL" id="KAI5080059.1"/>
    </source>
</evidence>
<evidence type="ECO:0000313" key="3">
    <source>
        <dbReference type="Proteomes" id="UP000886520"/>
    </source>
</evidence>
<keyword evidence="3" id="KW-1185">Reference proteome</keyword>
<accession>A0A9D4V5R4</accession>
<dbReference type="Proteomes" id="UP000886520">
    <property type="component" value="Chromosome 5"/>
</dbReference>
<sequence>MSIYTNPKLGAEIGHSMKMKDSTNTKHHKRNCTAIDELTYNMKENKDHEDYRREDEDMKNEDINQGDDHKDLKTKDKYDYDTRESLTLTRGEVSLHTHHAFE</sequence>
<reference evidence="2 3" key="1">
    <citation type="submission" date="2021-01" db="EMBL/GenBank/DDBJ databases">
        <title>Adiantum capillus-veneris genome.</title>
        <authorList>
            <person name="Fang Y."/>
            <person name="Liao Q."/>
        </authorList>
    </citation>
    <scope>NUCLEOTIDE SEQUENCE [LARGE SCALE GENOMIC DNA]</scope>
    <source>
        <strain evidence="2">H3</strain>
        <tissue evidence="2">Leaf</tissue>
    </source>
</reference>